<evidence type="ECO:0000313" key="2">
    <source>
        <dbReference type="Proteomes" id="UP000789901"/>
    </source>
</evidence>
<accession>A0ABN7XC25</accession>
<protein>
    <submittedName>
        <fullName evidence="1">22540_t:CDS:1</fullName>
    </submittedName>
</protein>
<feature type="non-terminal residue" evidence="1">
    <location>
        <position position="69"/>
    </location>
</feature>
<gene>
    <name evidence="1" type="ORF">GMARGA_LOCUS41253</name>
</gene>
<name>A0ABN7XC25_GIGMA</name>
<feature type="non-terminal residue" evidence="1">
    <location>
        <position position="1"/>
    </location>
</feature>
<sequence length="69" mass="7879">MVRTSNWAGVFETNGNVLSKTIEMMGSKNSNYDHETRNKAQQLQYRILCDKESLELIVDVVKKSSKQSV</sequence>
<keyword evidence="2" id="KW-1185">Reference proteome</keyword>
<comment type="caution">
    <text evidence="1">The sequence shown here is derived from an EMBL/GenBank/DDBJ whole genome shotgun (WGS) entry which is preliminary data.</text>
</comment>
<proteinExistence type="predicted"/>
<evidence type="ECO:0000313" key="1">
    <source>
        <dbReference type="EMBL" id="CAG8852432.1"/>
    </source>
</evidence>
<reference evidence="1 2" key="1">
    <citation type="submission" date="2021-06" db="EMBL/GenBank/DDBJ databases">
        <authorList>
            <person name="Kallberg Y."/>
            <person name="Tangrot J."/>
            <person name="Rosling A."/>
        </authorList>
    </citation>
    <scope>NUCLEOTIDE SEQUENCE [LARGE SCALE GENOMIC DNA]</scope>
    <source>
        <strain evidence="1 2">120-4 pot B 10/14</strain>
    </source>
</reference>
<dbReference type="Proteomes" id="UP000789901">
    <property type="component" value="Unassembled WGS sequence"/>
</dbReference>
<dbReference type="EMBL" id="CAJVQB010111891">
    <property type="protein sequence ID" value="CAG8852432.1"/>
    <property type="molecule type" value="Genomic_DNA"/>
</dbReference>
<organism evidence="1 2">
    <name type="scientific">Gigaspora margarita</name>
    <dbReference type="NCBI Taxonomy" id="4874"/>
    <lineage>
        <taxon>Eukaryota</taxon>
        <taxon>Fungi</taxon>
        <taxon>Fungi incertae sedis</taxon>
        <taxon>Mucoromycota</taxon>
        <taxon>Glomeromycotina</taxon>
        <taxon>Glomeromycetes</taxon>
        <taxon>Diversisporales</taxon>
        <taxon>Gigasporaceae</taxon>
        <taxon>Gigaspora</taxon>
    </lineage>
</organism>